<evidence type="ECO:0000313" key="3">
    <source>
        <dbReference type="Proteomes" id="UP000295132"/>
    </source>
</evidence>
<accession>A0A4R5VLZ6</accession>
<dbReference type="AlphaFoldDB" id="A0A4R5VLZ6"/>
<comment type="caution">
    <text evidence="2">The sequence shown here is derived from an EMBL/GenBank/DDBJ whole genome shotgun (WGS) entry which is preliminary data.</text>
</comment>
<proteinExistence type="predicted"/>
<name>A0A4R5VLZ6_9BACI</name>
<reference evidence="2 3" key="1">
    <citation type="submission" date="2019-03" db="EMBL/GenBank/DDBJ databases">
        <title>Bacillus niacini sp. nov. a Nicotinate-Metabolizing Mesophile Isolated from Soil.</title>
        <authorList>
            <person name="Zhang G."/>
        </authorList>
    </citation>
    <scope>NUCLEOTIDE SEQUENCE [LARGE SCALE GENOMIC DNA]</scope>
    <source>
        <strain evidence="2 3">WN066</strain>
    </source>
</reference>
<keyword evidence="4" id="KW-1185">Reference proteome</keyword>
<dbReference type="Proteomes" id="UP001178888">
    <property type="component" value="Unassembled WGS sequence"/>
</dbReference>
<dbReference type="Proteomes" id="UP000295132">
    <property type="component" value="Unassembled WGS sequence"/>
</dbReference>
<protein>
    <submittedName>
        <fullName evidence="2">Uncharacterized protein</fullName>
    </submittedName>
</protein>
<dbReference type="RefSeq" id="WP_133337966.1">
    <property type="nucleotide sequence ID" value="NZ_JAVGVR010000001.1"/>
</dbReference>
<evidence type="ECO:0000313" key="1">
    <source>
        <dbReference type="EMBL" id="MDQ6599235.1"/>
    </source>
</evidence>
<organism evidence="2 3">
    <name type="scientific">Bacillus salipaludis</name>
    <dbReference type="NCBI Taxonomy" id="2547811"/>
    <lineage>
        <taxon>Bacteria</taxon>
        <taxon>Bacillati</taxon>
        <taxon>Bacillota</taxon>
        <taxon>Bacilli</taxon>
        <taxon>Bacillales</taxon>
        <taxon>Bacillaceae</taxon>
        <taxon>Bacillus</taxon>
    </lineage>
</organism>
<dbReference type="EMBL" id="JAVGVR010000001">
    <property type="protein sequence ID" value="MDQ6599235.1"/>
    <property type="molecule type" value="Genomic_DNA"/>
</dbReference>
<reference evidence="1" key="2">
    <citation type="submission" date="2023-08" db="EMBL/GenBank/DDBJ databases">
        <title>Nitrogen cycling bacteria in agricultural field soils.</title>
        <authorList>
            <person name="Jang J."/>
        </authorList>
    </citation>
    <scope>NUCLEOTIDE SEQUENCE</scope>
    <source>
        <strain evidence="1">PS3-36</strain>
    </source>
</reference>
<dbReference type="EMBL" id="SMYO01000011">
    <property type="protein sequence ID" value="TDK58879.1"/>
    <property type="molecule type" value="Genomic_DNA"/>
</dbReference>
<sequence>MYKMQFIKTDTQEILREVDYEKPDIINSIIEQFEEERVTDAFLMDSRKRLFKADYVTYSVVGSNVYRFFFKVKLHDVQPMLARRN</sequence>
<evidence type="ECO:0000313" key="4">
    <source>
        <dbReference type="Proteomes" id="UP001178888"/>
    </source>
</evidence>
<gene>
    <name evidence="2" type="ORF">E2K98_21970</name>
    <name evidence="1" type="ORF">RCG21_23355</name>
</gene>
<evidence type="ECO:0000313" key="2">
    <source>
        <dbReference type="EMBL" id="TDK58879.1"/>
    </source>
</evidence>